<evidence type="ECO:0000313" key="2">
    <source>
        <dbReference type="EMBL" id="EAX96068.1"/>
    </source>
</evidence>
<dbReference type="InterPro" id="IPR050302">
    <property type="entry name" value="Rab_GAP_TBC_domain"/>
</dbReference>
<proteinExistence type="predicted"/>
<gene>
    <name evidence="2" type="ORF">TVAG_265570</name>
</gene>
<dbReference type="EMBL" id="DS113776">
    <property type="protein sequence ID" value="EAX96068.1"/>
    <property type="molecule type" value="Genomic_DNA"/>
</dbReference>
<dbReference type="SMR" id="A2FGC2"/>
<dbReference type="FunFam" id="1.10.8.270:FF:000026">
    <property type="entry name" value="TBC (Tre-2/Bub2/Cdc16) domain family"/>
    <property type="match status" value="1"/>
</dbReference>
<evidence type="ECO:0000313" key="3">
    <source>
        <dbReference type="Proteomes" id="UP000001542"/>
    </source>
</evidence>
<dbReference type="Gene3D" id="1.10.472.80">
    <property type="entry name" value="Ypt/Rab-GAP domain of gyp1p, domain 3"/>
    <property type="match status" value="1"/>
</dbReference>
<organism evidence="2 3">
    <name type="scientific">Trichomonas vaginalis (strain ATCC PRA-98 / G3)</name>
    <dbReference type="NCBI Taxonomy" id="412133"/>
    <lineage>
        <taxon>Eukaryota</taxon>
        <taxon>Metamonada</taxon>
        <taxon>Parabasalia</taxon>
        <taxon>Trichomonadida</taxon>
        <taxon>Trichomonadidae</taxon>
        <taxon>Trichomonas</taxon>
    </lineage>
</organism>
<dbReference type="FunCoup" id="A2FGC2">
    <property type="interactions" value="97"/>
</dbReference>
<sequence>MIDHQYDEFGFVRLYDDEHNMIYYEKVKKQIAQNDKVWFKYTETQGGSSHFKLDDKKFKKQIRKGIPMEVRPLIWAKITKLYEIMDARANIWDEAPSKFNTIHEDVKRTIDVDIPRTFPRNKAFSSEYLKKILYVFAVAHPEIGYCQSLNFVAAICLFVMKSDIQAFYLLLIIVENYLPKGYFTPDMKDYQTDICMLQILINERQPEVAAIAKAANYQWAQCTSNWILTLFSNTLPVSTVMRIWDSFFLEGQKVIFRVALAILKINNDLLKAAKPSDFTKVLKTVQGSIVDQEQLMTTAFGLKAFSRAHLKALREKAVELVEKSGPTVDGQPISAFHSFLGRMNI</sequence>
<dbReference type="Gene3D" id="1.10.8.270">
    <property type="entry name" value="putative rabgap domain of human tbc1 domain family member 14 like domains"/>
    <property type="match status" value="1"/>
</dbReference>
<dbReference type="GO" id="GO:0005096">
    <property type="term" value="F:GTPase activator activity"/>
    <property type="evidence" value="ECO:0000318"/>
    <property type="project" value="GO_Central"/>
</dbReference>
<dbReference type="InterPro" id="IPR000195">
    <property type="entry name" value="Rab-GAP-TBC_dom"/>
</dbReference>
<dbReference type="Proteomes" id="UP000001542">
    <property type="component" value="Unassembled WGS sequence"/>
</dbReference>
<dbReference type="OrthoDB" id="294251at2759"/>
<dbReference type="InParanoid" id="A2FGC2"/>
<dbReference type="VEuPathDB" id="TrichDB:TVAGG3_0623220"/>
<dbReference type="OMA" id="YVFNFYP"/>
<dbReference type="SMART" id="SM00164">
    <property type="entry name" value="TBC"/>
    <property type="match status" value="1"/>
</dbReference>
<dbReference type="PROSITE" id="PS50086">
    <property type="entry name" value="TBC_RABGAP"/>
    <property type="match status" value="1"/>
</dbReference>
<dbReference type="KEGG" id="tva:4753834"/>
<dbReference type="eggNOG" id="KOG2058">
    <property type="taxonomic scope" value="Eukaryota"/>
</dbReference>
<dbReference type="STRING" id="5722.A2FGC2"/>
<keyword evidence="3" id="KW-1185">Reference proteome</keyword>
<evidence type="ECO:0000259" key="1">
    <source>
        <dbReference type="PROSITE" id="PS50086"/>
    </source>
</evidence>
<dbReference type="AlphaFoldDB" id="A2FGC2"/>
<dbReference type="InterPro" id="IPR035969">
    <property type="entry name" value="Rab-GAP_TBC_sf"/>
</dbReference>
<dbReference type="VEuPathDB" id="TrichDB:TVAG_265570"/>
<protein>
    <submittedName>
        <fullName evidence="2">TBC domain containing protein</fullName>
    </submittedName>
</protein>
<dbReference type="Pfam" id="PF00566">
    <property type="entry name" value="RabGAP-TBC"/>
    <property type="match status" value="1"/>
</dbReference>
<reference evidence="2" key="2">
    <citation type="journal article" date="2007" name="Science">
        <title>Draft genome sequence of the sexually transmitted pathogen Trichomonas vaginalis.</title>
        <authorList>
            <person name="Carlton J.M."/>
            <person name="Hirt R.P."/>
            <person name="Silva J.C."/>
            <person name="Delcher A.L."/>
            <person name="Schatz M."/>
            <person name="Zhao Q."/>
            <person name="Wortman J.R."/>
            <person name="Bidwell S.L."/>
            <person name="Alsmark U.C.M."/>
            <person name="Besteiro S."/>
            <person name="Sicheritz-Ponten T."/>
            <person name="Noel C.J."/>
            <person name="Dacks J.B."/>
            <person name="Foster P.G."/>
            <person name="Simillion C."/>
            <person name="Van de Peer Y."/>
            <person name="Miranda-Saavedra D."/>
            <person name="Barton G.J."/>
            <person name="Westrop G.D."/>
            <person name="Mueller S."/>
            <person name="Dessi D."/>
            <person name="Fiori P.L."/>
            <person name="Ren Q."/>
            <person name="Paulsen I."/>
            <person name="Zhang H."/>
            <person name="Bastida-Corcuera F.D."/>
            <person name="Simoes-Barbosa A."/>
            <person name="Brown M.T."/>
            <person name="Hayes R.D."/>
            <person name="Mukherjee M."/>
            <person name="Okumura C.Y."/>
            <person name="Schneider R."/>
            <person name="Smith A.J."/>
            <person name="Vanacova S."/>
            <person name="Villalvazo M."/>
            <person name="Haas B.J."/>
            <person name="Pertea M."/>
            <person name="Feldblyum T.V."/>
            <person name="Utterback T.R."/>
            <person name="Shu C.L."/>
            <person name="Osoegawa K."/>
            <person name="de Jong P.J."/>
            <person name="Hrdy I."/>
            <person name="Horvathova L."/>
            <person name="Zubacova Z."/>
            <person name="Dolezal P."/>
            <person name="Malik S.B."/>
            <person name="Logsdon J.M. Jr."/>
            <person name="Henze K."/>
            <person name="Gupta A."/>
            <person name="Wang C.C."/>
            <person name="Dunne R.L."/>
            <person name="Upcroft J.A."/>
            <person name="Upcroft P."/>
            <person name="White O."/>
            <person name="Salzberg S.L."/>
            <person name="Tang P."/>
            <person name="Chiu C.-H."/>
            <person name="Lee Y.-S."/>
            <person name="Embley T.M."/>
            <person name="Coombs G.H."/>
            <person name="Mottram J.C."/>
            <person name="Tachezy J."/>
            <person name="Fraser-Liggett C.M."/>
            <person name="Johnson P.J."/>
        </authorList>
    </citation>
    <scope>NUCLEOTIDE SEQUENCE [LARGE SCALE GENOMIC DNA]</scope>
    <source>
        <strain evidence="2">G3</strain>
    </source>
</reference>
<name>A2FGC2_TRIV3</name>
<feature type="domain" description="Rab-GAP TBC" evidence="1">
    <location>
        <begin position="65"/>
        <end position="251"/>
    </location>
</feature>
<dbReference type="RefSeq" id="XP_001308998.1">
    <property type="nucleotide sequence ID" value="XM_001308997.1"/>
</dbReference>
<reference evidence="2" key="1">
    <citation type="submission" date="2006-10" db="EMBL/GenBank/DDBJ databases">
        <authorList>
            <person name="Amadeo P."/>
            <person name="Zhao Q."/>
            <person name="Wortman J."/>
            <person name="Fraser-Liggett C."/>
            <person name="Carlton J."/>
        </authorList>
    </citation>
    <scope>NUCLEOTIDE SEQUENCE</scope>
    <source>
        <strain evidence="2">G3</strain>
    </source>
</reference>
<dbReference type="PANTHER" id="PTHR47219">
    <property type="entry name" value="RAB GTPASE-ACTIVATING PROTEIN 1-LIKE"/>
    <property type="match status" value="1"/>
</dbReference>
<dbReference type="PANTHER" id="PTHR47219:SF20">
    <property type="entry name" value="TBC1 DOMAIN FAMILY MEMBER 2B"/>
    <property type="match status" value="1"/>
</dbReference>
<dbReference type="SUPFAM" id="SSF47923">
    <property type="entry name" value="Ypt/Rab-GAP domain of gyp1p"/>
    <property type="match status" value="2"/>
</dbReference>
<dbReference type="FunFam" id="1.10.472.80:FF:000085">
    <property type="entry name" value="TBC domain containing protein"/>
    <property type="match status" value="1"/>
</dbReference>
<accession>A2FGC2</accession>